<sequence length="542" mass="59494">MVSNGAGEQDDPSNMSESNQEPAHTGWSSMANGAAGAHTEENGNGEKRPTEEEPTFNQEILVSDAMAKNSRQLLYAHIYNYLIQHKYYETSRRLLDEADVPLSKSFPEERQKSGELLHAKMLMNSRDTFLCEWWQSLWTLHEYVESQPVEKISSSRLLREPVTPILPQRPPSAQGFVPANSPWMQNQHFMQGGLGYGRMTSNPGMPTNMGPPRGNDVKAGKAGVPPASPLRKTAASYPQAQTTPGVSHTPTALSGSGAGVPSQIGVAANQMPAAQSALTTPLYTNLSSAARSTASSTTPQPQAPAKTMMKTFAREYQQMGPLPQGVANTPVAPDNMMLYMQQQREMMTRYQGDDDMEKAGMNGAWSANQQRLHEQYQKNMYMMQQQQQSKRAQQSRPYPRQQELSKQAMLAQNAQTTQSSQSGAHQLRHGIQEHKSEPTSNQQDSAIHQHASPRQPPASAYPTAGDMVSESSAGAVPTMDQQYLNMMMMQYSPTGLSPGLAQPAVNMNETSNTGQSSGPTDKFRDNLASEFFPLQPSSSQHD</sequence>
<keyword evidence="3" id="KW-1185">Reference proteome</keyword>
<dbReference type="OMA" id="EWWQSLW"/>
<feature type="compositionally biased region" description="Polar residues" evidence="1">
    <location>
        <begin position="236"/>
        <end position="254"/>
    </location>
</feature>
<accession>C5DL44</accession>
<dbReference type="KEGG" id="lth:KLTH0F09834g"/>
<feature type="region of interest" description="Disordered" evidence="1">
    <location>
        <begin position="206"/>
        <end position="257"/>
    </location>
</feature>
<feature type="region of interest" description="Disordered" evidence="1">
    <location>
        <begin position="497"/>
        <end position="542"/>
    </location>
</feature>
<name>C5DL44_LACTC</name>
<organism evidence="2 3">
    <name type="scientific">Lachancea thermotolerans (strain ATCC 56472 / CBS 6340 / NRRL Y-8284)</name>
    <name type="common">Yeast</name>
    <name type="synonym">Kluyveromyces thermotolerans</name>
    <dbReference type="NCBI Taxonomy" id="559295"/>
    <lineage>
        <taxon>Eukaryota</taxon>
        <taxon>Fungi</taxon>
        <taxon>Dikarya</taxon>
        <taxon>Ascomycota</taxon>
        <taxon>Saccharomycotina</taxon>
        <taxon>Saccharomycetes</taxon>
        <taxon>Saccharomycetales</taxon>
        <taxon>Saccharomycetaceae</taxon>
        <taxon>Lachancea</taxon>
    </lineage>
</organism>
<dbReference type="HOGENOM" id="CLU_502540_0_0_1"/>
<dbReference type="PROSITE" id="PS50896">
    <property type="entry name" value="LISH"/>
    <property type="match status" value="1"/>
</dbReference>
<dbReference type="InterPro" id="IPR006594">
    <property type="entry name" value="LisH"/>
</dbReference>
<feature type="compositionally biased region" description="Polar residues" evidence="1">
    <location>
        <begin position="402"/>
        <end position="414"/>
    </location>
</feature>
<evidence type="ECO:0000313" key="3">
    <source>
        <dbReference type="Proteomes" id="UP000002036"/>
    </source>
</evidence>
<feature type="compositionally biased region" description="Polar residues" evidence="1">
    <location>
        <begin position="505"/>
        <end position="519"/>
    </location>
</feature>
<feature type="region of interest" description="Disordered" evidence="1">
    <location>
        <begin position="1"/>
        <end position="55"/>
    </location>
</feature>
<feature type="region of interest" description="Disordered" evidence="1">
    <location>
        <begin position="381"/>
        <end position="472"/>
    </location>
</feature>
<dbReference type="AlphaFoldDB" id="C5DL44"/>
<feature type="compositionally biased region" description="Low complexity" evidence="1">
    <location>
        <begin position="381"/>
        <end position="396"/>
    </location>
</feature>
<dbReference type="STRING" id="559295.C5DL44"/>
<dbReference type="GeneID" id="8292839"/>
<proteinExistence type="predicted"/>
<dbReference type="OrthoDB" id="4036671at2759"/>
<evidence type="ECO:0000256" key="1">
    <source>
        <dbReference type="SAM" id="MobiDB-lite"/>
    </source>
</evidence>
<evidence type="ECO:0000313" key="2">
    <source>
        <dbReference type="EMBL" id="CAR24195.1"/>
    </source>
</evidence>
<dbReference type="SMART" id="SM00667">
    <property type="entry name" value="LisH"/>
    <property type="match status" value="1"/>
</dbReference>
<dbReference type="EMBL" id="CU928170">
    <property type="protein sequence ID" value="CAR24195.1"/>
    <property type="molecule type" value="Genomic_DNA"/>
</dbReference>
<dbReference type="Proteomes" id="UP000002036">
    <property type="component" value="Chromosome F"/>
</dbReference>
<feature type="compositionally biased region" description="Polar residues" evidence="1">
    <location>
        <begin position="12"/>
        <end position="31"/>
    </location>
</feature>
<gene>
    <name evidence="2" type="ordered locus">KLTH0F09834g</name>
</gene>
<protein>
    <submittedName>
        <fullName evidence="2">KLTH0F09834p</fullName>
    </submittedName>
</protein>
<dbReference type="eggNOG" id="ENOG502S549">
    <property type="taxonomic scope" value="Eukaryota"/>
</dbReference>
<feature type="compositionally biased region" description="Basic and acidic residues" evidence="1">
    <location>
        <begin position="38"/>
        <end position="51"/>
    </location>
</feature>
<dbReference type="RefSeq" id="XP_002554632.1">
    <property type="nucleotide sequence ID" value="XM_002554586.1"/>
</dbReference>
<reference evidence="2 3" key="1">
    <citation type="journal article" date="2009" name="Genome Res.">
        <title>Comparative genomics of protoploid Saccharomycetaceae.</title>
        <authorList>
            <consortium name="The Genolevures Consortium"/>
            <person name="Souciet J.-L."/>
            <person name="Dujon B."/>
            <person name="Gaillardin C."/>
            <person name="Johnston M."/>
            <person name="Baret P.V."/>
            <person name="Cliften P."/>
            <person name="Sherman D.J."/>
            <person name="Weissenbach J."/>
            <person name="Westhof E."/>
            <person name="Wincker P."/>
            <person name="Jubin C."/>
            <person name="Poulain J."/>
            <person name="Barbe V."/>
            <person name="Segurens B."/>
            <person name="Artiguenave F."/>
            <person name="Anthouard V."/>
            <person name="Vacherie B."/>
            <person name="Val M.-E."/>
            <person name="Fulton R.S."/>
            <person name="Minx P."/>
            <person name="Wilson R."/>
            <person name="Durrens P."/>
            <person name="Jean G."/>
            <person name="Marck C."/>
            <person name="Martin T."/>
            <person name="Nikolski M."/>
            <person name="Rolland T."/>
            <person name="Seret M.-L."/>
            <person name="Casaregola S."/>
            <person name="Despons L."/>
            <person name="Fairhead C."/>
            <person name="Fischer G."/>
            <person name="Lafontaine I."/>
            <person name="Leh V."/>
            <person name="Lemaire M."/>
            <person name="de Montigny J."/>
            <person name="Neuveglise C."/>
            <person name="Thierry A."/>
            <person name="Blanc-Lenfle I."/>
            <person name="Bleykasten C."/>
            <person name="Diffels J."/>
            <person name="Fritsch E."/>
            <person name="Frangeul L."/>
            <person name="Goeffon A."/>
            <person name="Jauniaux N."/>
            <person name="Kachouri-Lafond R."/>
            <person name="Payen C."/>
            <person name="Potier S."/>
            <person name="Pribylova L."/>
            <person name="Ozanne C."/>
            <person name="Richard G.-F."/>
            <person name="Sacerdot C."/>
            <person name="Straub M.-L."/>
            <person name="Talla E."/>
        </authorList>
    </citation>
    <scope>NUCLEOTIDE SEQUENCE [LARGE SCALE GENOMIC DNA]</scope>
    <source>
        <strain evidence="3">ATCC 56472 / CBS 6340 / NRRL Y-8284</strain>
    </source>
</reference>
<dbReference type="InParanoid" id="C5DL44"/>